<organism evidence="1 2">
    <name type="scientific">Glaciecola petra</name>
    <dbReference type="NCBI Taxonomy" id="3075602"/>
    <lineage>
        <taxon>Bacteria</taxon>
        <taxon>Pseudomonadati</taxon>
        <taxon>Pseudomonadota</taxon>
        <taxon>Gammaproteobacteria</taxon>
        <taxon>Alteromonadales</taxon>
        <taxon>Alteromonadaceae</taxon>
        <taxon>Glaciecola</taxon>
    </lineage>
</organism>
<accession>A0ABU2ZV20</accession>
<protein>
    <submittedName>
        <fullName evidence="1">Gluconate 2-dehydrogenase subunit 3 family protein</fullName>
        <ecNumber evidence="1">1.-.-.-</ecNumber>
    </submittedName>
</protein>
<dbReference type="RefSeq" id="WP_311370014.1">
    <property type="nucleotide sequence ID" value="NZ_JAVRHX010000007.1"/>
</dbReference>
<comment type="caution">
    <text evidence="1">The sequence shown here is derived from an EMBL/GenBank/DDBJ whole genome shotgun (WGS) entry which is preliminary data.</text>
</comment>
<dbReference type="Proteomes" id="UP001253545">
    <property type="component" value="Unassembled WGS sequence"/>
</dbReference>
<dbReference type="EC" id="1.-.-.-" evidence="1"/>
<keyword evidence="2" id="KW-1185">Reference proteome</keyword>
<name>A0ABU2ZV20_9ALTE</name>
<dbReference type="Pfam" id="PF13618">
    <property type="entry name" value="Gluconate_2-dh3"/>
    <property type="match status" value="1"/>
</dbReference>
<dbReference type="InterPro" id="IPR027056">
    <property type="entry name" value="Gluconate_2DH_su3"/>
</dbReference>
<dbReference type="EMBL" id="JAVRHX010000007">
    <property type="protein sequence ID" value="MDT0596490.1"/>
    <property type="molecule type" value="Genomic_DNA"/>
</dbReference>
<reference evidence="1 2" key="1">
    <citation type="submission" date="2023-09" db="EMBL/GenBank/DDBJ databases">
        <authorList>
            <person name="Rey-Velasco X."/>
        </authorList>
    </citation>
    <scope>NUCLEOTIDE SEQUENCE [LARGE SCALE GENOMIC DNA]</scope>
    <source>
        <strain evidence="1 2">P117</strain>
    </source>
</reference>
<proteinExistence type="predicted"/>
<gene>
    <name evidence="1" type="ORF">RM552_16665</name>
</gene>
<evidence type="ECO:0000313" key="1">
    <source>
        <dbReference type="EMBL" id="MDT0596490.1"/>
    </source>
</evidence>
<dbReference type="GO" id="GO:0016491">
    <property type="term" value="F:oxidoreductase activity"/>
    <property type="evidence" value="ECO:0007669"/>
    <property type="project" value="UniProtKB-KW"/>
</dbReference>
<keyword evidence="1" id="KW-0560">Oxidoreductase</keyword>
<sequence length="255" mass="28172">MHKPKPEQPTYKSTMNRRESLKWLGALIAASSTQAASAMTPASRLLGNETLKQTSTKNRWPNIQPSAITTKGYGKDPNLIVPPKSPWPRTLSADELTLCAVLSDIVVPREGNVPSASEVNVPDVIDEWISAPYSTQQQDRTKILNLLLWLDIESDHQFKTSFVQLSDSNQKRIIENIAYPVDDVKSEYAQATEAFSRFKGIVLAAFFSSKEGMKDIGYMGNVPISGDYPGPSKAAKAHIDKVIEELGLGKYAYKT</sequence>
<evidence type="ECO:0000313" key="2">
    <source>
        <dbReference type="Proteomes" id="UP001253545"/>
    </source>
</evidence>